<dbReference type="InterPro" id="IPR027417">
    <property type="entry name" value="P-loop_NTPase"/>
</dbReference>
<dbReference type="PANTHER" id="PTHR43204">
    <property type="entry name" value="ABC TRANSPORTER I FAMILY MEMBER 6, CHLOROPLASTIC"/>
    <property type="match status" value="1"/>
</dbReference>
<dbReference type="GO" id="GO:0016887">
    <property type="term" value="F:ATP hydrolysis activity"/>
    <property type="evidence" value="ECO:0007669"/>
    <property type="project" value="InterPro"/>
</dbReference>
<evidence type="ECO:0000256" key="3">
    <source>
        <dbReference type="ARBA" id="ARBA00022840"/>
    </source>
</evidence>
<organism evidence="5 6">
    <name type="scientific">Aminobacterium colombiense (strain DSM 12261 / ALA-1)</name>
    <dbReference type="NCBI Taxonomy" id="572547"/>
    <lineage>
        <taxon>Bacteria</taxon>
        <taxon>Thermotogati</taxon>
        <taxon>Synergistota</taxon>
        <taxon>Synergistia</taxon>
        <taxon>Synergistales</taxon>
        <taxon>Aminobacteriaceae</taxon>
        <taxon>Aminobacterium</taxon>
    </lineage>
</organism>
<dbReference type="PROSITE" id="PS50893">
    <property type="entry name" value="ABC_TRANSPORTER_2"/>
    <property type="match status" value="1"/>
</dbReference>
<dbReference type="KEGG" id="aco:Amico_1365"/>
<evidence type="ECO:0000256" key="1">
    <source>
        <dbReference type="ARBA" id="ARBA00006216"/>
    </source>
</evidence>
<dbReference type="Gene3D" id="3.40.50.300">
    <property type="entry name" value="P-loop containing nucleotide triphosphate hydrolases"/>
    <property type="match status" value="1"/>
</dbReference>
<evidence type="ECO:0000256" key="2">
    <source>
        <dbReference type="ARBA" id="ARBA00022741"/>
    </source>
</evidence>
<evidence type="ECO:0000259" key="4">
    <source>
        <dbReference type="PROSITE" id="PS50893"/>
    </source>
</evidence>
<name>D5EG00_AMICL</name>
<feature type="domain" description="ABC transporter" evidence="4">
    <location>
        <begin position="6"/>
        <end position="235"/>
    </location>
</feature>
<dbReference type="RefSeq" id="WP_013048745.1">
    <property type="nucleotide sequence ID" value="NC_014011.1"/>
</dbReference>
<dbReference type="AlphaFoldDB" id="D5EG00"/>
<accession>D5EG00</accession>
<keyword evidence="6" id="KW-1185">Reference proteome</keyword>
<keyword evidence="2" id="KW-0547">Nucleotide-binding</keyword>
<reference evidence="5 6" key="1">
    <citation type="journal article" date="2010" name="Stand. Genomic Sci.">
        <title>Complete genome sequence of Aminobacterium colombiense type strain (ALA-1).</title>
        <authorList>
            <person name="Chertkov O."/>
            <person name="Sikorski J."/>
            <person name="Brambilla E."/>
            <person name="Lapidus A."/>
            <person name="Copeland A."/>
            <person name="Glavina Del Rio T."/>
            <person name="Nolan M."/>
            <person name="Lucas S."/>
            <person name="Tice H."/>
            <person name="Cheng J.F."/>
            <person name="Han C."/>
            <person name="Detter J.C."/>
            <person name="Bruce D."/>
            <person name="Tapia R."/>
            <person name="Goodwin L."/>
            <person name="Pitluck S."/>
            <person name="Liolios K."/>
            <person name="Ivanova N."/>
            <person name="Mavromatis K."/>
            <person name="Ovchinnikova G."/>
            <person name="Pati A."/>
            <person name="Chen A."/>
            <person name="Palaniappan K."/>
            <person name="Land M."/>
            <person name="Hauser L."/>
            <person name="Chang Y.J."/>
            <person name="Jeffries C.D."/>
            <person name="Spring S."/>
            <person name="Rohde M."/>
            <person name="Goker M."/>
            <person name="Bristow J."/>
            <person name="Eisen J.A."/>
            <person name="Markowitz V."/>
            <person name="Hugenholtz P."/>
            <person name="Kyrpides N.C."/>
            <person name="Klenk H.P."/>
        </authorList>
    </citation>
    <scope>NUCLEOTIDE SEQUENCE [LARGE SCALE GENOMIC DNA]</scope>
    <source>
        <strain evidence="6">DSM 12261 / ALA-1</strain>
    </source>
</reference>
<sequence>MDTSLLKVDSITVRRDNATILKDISLRVESGEVTGVLGRNGAGKSSLAYALMGLPDYIPVKGSISFLGEDITSWSITDRAKAGLTLAWQMPARYEGISIRDYLRIGPQNSSERNLEEAMDFVQMSPLFLDRAIDKSLSGGERKRIELASIYLMKPRLAILDEPDSGVDLLALREVLGLLRLLADQGSGVMVITHREDVAAGCDRSYLMCDGRIILEGSAAAVKRYFMSQCRPCEGCEGEQISRKGVLNEVMGRAKNQ</sequence>
<dbReference type="InterPro" id="IPR003439">
    <property type="entry name" value="ABC_transporter-like_ATP-bd"/>
</dbReference>
<dbReference type="PANTHER" id="PTHR43204:SF2">
    <property type="entry name" value="ABC TRANSPORTER, ATP-BINDING PROTEIN"/>
    <property type="match status" value="1"/>
</dbReference>
<dbReference type="SUPFAM" id="SSF52540">
    <property type="entry name" value="P-loop containing nucleoside triphosphate hydrolases"/>
    <property type="match status" value="1"/>
</dbReference>
<dbReference type="Proteomes" id="UP000002366">
    <property type="component" value="Chromosome"/>
</dbReference>
<dbReference type="GO" id="GO:0005524">
    <property type="term" value="F:ATP binding"/>
    <property type="evidence" value="ECO:0007669"/>
    <property type="project" value="UniProtKB-KW"/>
</dbReference>
<dbReference type="EMBL" id="CP001997">
    <property type="protein sequence ID" value="ADE57482.1"/>
    <property type="molecule type" value="Genomic_DNA"/>
</dbReference>
<dbReference type="PROSITE" id="PS00211">
    <property type="entry name" value="ABC_TRANSPORTER_1"/>
    <property type="match status" value="1"/>
</dbReference>
<dbReference type="eggNOG" id="COG0396">
    <property type="taxonomic scope" value="Bacteria"/>
</dbReference>
<comment type="similarity">
    <text evidence="1">Belongs to the ABC transporter superfamily. Ycf16 family.</text>
</comment>
<evidence type="ECO:0000313" key="6">
    <source>
        <dbReference type="Proteomes" id="UP000002366"/>
    </source>
</evidence>
<dbReference type="Pfam" id="PF00005">
    <property type="entry name" value="ABC_tran"/>
    <property type="match status" value="1"/>
</dbReference>
<protein>
    <submittedName>
        <fullName evidence="5">ABC transporter related protein</fullName>
    </submittedName>
</protein>
<dbReference type="HOGENOM" id="CLU_000604_1_2_0"/>
<dbReference type="STRING" id="572547.Amico_1365"/>
<gene>
    <name evidence="5" type="ordered locus">Amico_1365</name>
</gene>
<evidence type="ECO:0000313" key="5">
    <source>
        <dbReference type="EMBL" id="ADE57482.1"/>
    </source>
</evidence>
<keyword evidence="3" id="KW-0067">ATP-binding</keyword>
<dbReference type="InterPro" id="IPR017871">
    <property type="entry name" value="ABC_transporter-like_CS"/>
</dbReference>
<dbReference type="InterPro" id="IPR010230">
    <property type="entry name" value="FeS-cluster_ATPase_SufC"/>
</dbReference>
<dbReference type="OrthoDB" id="9806149at2"/>
<proteinExistence type="inferred from homology"/>